<evidence type="ECO:0000256" key="2">
    <source>
        <dbReference type="ARBA" id="ARBA00012135"/>
    </source>
</evidence>
<dbReference type="InterPro" id="IPR013749">
    <property type="entry name" value="PM/HMP-P_kinase-1"/>
</dbReference>
<keyword evidence="3 9" id="KW-0808">Transferase</keyword>
<evidence type="ECO:0000259" key="8">
    <source>
        <dbReference type="Pfam" id="PF10120"/>
    </source>
</evidence>
<dbReference type="GO" id="GO:0005524">
    <property type="term" value="F:ATP binding"/>
    <property type="evidence" value="ECO:0007669"/>
    <property type="project" value="UniProtKB-KW"/>
</dbReference>
<keyword evidence="5 9" id="KW-0418">Kinase</keyword>
<comment type="caution">
    <text evidence="9">The sequence shown here is derived from an EMBL/GenBank/DDBJ whole genome shotgun (WGS) entry which is preliminary data.</text>
</comment>
<dbReference type="SUPFAM" id="SSF53639">
    <property type="entry name" value="AraD/HMP-PK domain-like"/>
    <property type="match status" value="1"/>
</dbReference>
<dbReference type="InterPro" id="IPR004399">
    <property type="entry name" value="HMP/HMP-P_kinase_dom"/>
</dbReference>
<dbReference type="EC" id="2.7.1.49" evidence="2"/>
<gene>
    <name evidence="9" type="primary">thiD</name>
    <name evidence="9" type="ORF">ENV54_10805</name>
</gene>
<dbReference type="Pfam" id="PF08543">
    <property type="entry name" value="Phos_pyr_kin"/>
    <property type="match status" value="1"/>
</dbReference>
<dbReference type="FunFam" id="3.40.1190.20:FF:000003">
    <property type="entry name" value="Phosphomethylpyrimidine kinase ThiD"/>
    <property type="match status" value="1"/>
</dbReference>
<protein>
    <recommendedName>
        <fullName evidence="2">hydroxymethylpyrimidine kinase</fullName>
        <ecNumber evidence="2">2.7.1.49</ecNumber>
    </recommendedName>
</protein>
<dbReference type="Gene3D" id="3.40.225.10">
    <property type="entry name" value="Class II aldolase/adducin N-terminal domain"/>
    <property type="match status" value="1"/>
</dbReference>
<evidence type="ECO:0000256" key="5">
    <source>
        <dbReference type="ARBA" id="ARBA00022777"/>
    </source>
</evidence>
<dbReference type="GO" id="GO:0009228">
    <property type="term" value="P:thiamine biosynthetic process"/>
    <property type="evidence" value="ECO:0007669"/>
    <property type="project" value="InterPro"/>
</dbReference>
<dbReference type="SUPFAM" id="SSF53613">
    <property type="entry name" value="Ribokinase-like"/>
    <property type="match status" value="1"/>
</dbReference>
<dbReference type="GO" id="GO:0005829">
    <property type="term" value="C:cytosol"/>
    <property type="evidence" value="ECO:0007669"/>
    <property type="project" value="TreeGrafter"/>
</dbReference>
<name>A0A7C4EYE1_9BACT</name>
<dbReference type="InterPro" id="IPR019293">
    <property type="entry name" value="ThiN"/>
</dbReference>
<dbReference type="GO" id="GO:0008902">
    <property type="term" value="F:hydroxymethylpyrimidine kinase activity"/>
    <property type="evidence" value="ECO:0007669"/>
    <property type="project" value="UniProtKB-EC"/>
</dbReference>
<dbReference type="UniPathway" id="UPA00060">
    <property type="reaction ID" value="UER00138"/>
</dbReference>
<proteinExistence type="predicted"/>
<reference evidence="9" key="1">
    <citation type="journal article" date="2020" name="mSystems">
        <title>Genome- and Community-Level Interaction Insights into Carbon Utilization and Element Cycling Functions of Hydrothermarchaeota in Hydrothermal Sediment.</title>
        <authorList>
            <person name="Zhou Z."/>
            <person name="Liu Y."/>
            <person name="Xu W."/>
            <person name="Pan J."/>
            <person name="Luo Z.H."/>
            <person name="Li M."/>
        </authorList>
    </citation>
    <scope>NUCLEOTIDE SEQUENCE [LARGE SCALE GENOMIC DNA]</scope>
    <source>
        <strain evidence="9">SpSt-769</strain>
    </source>
</reference>
<sequence length="441" mass="47671">MLHKVLTVAGSDSSGGAGIQADLKTILSLGGYGASVVTAVTAQNTLGVQRIQLMDPPLVAAQIDSVLGDIGADCVKTGMLGNAEIVATVAEALRRWKVEKVVVDPVIHSKKGTVLLDDDGIKALKRRLFPITYLLMPNIPEAEAFCERQVASVDDMKKAAKRLHKMGPRFVLVKGGHLPGAPVDILYDGTQHYEFSTQRVGTVHTHGTGCTLAAAVATFLAKGTPLISSIDQAKRYLYKALRFSLGIGKGIGPINHFASITSEMARTEVIEELDKALERLKRLNIGHLIPEVQSNLAYAIPFAESVQDVASFPGRIVRVVNTIATLAGPKFGASRQIHHLVLAAMEYDPTRRACMTIVYSDTLVRRIKSLGYLVAEFDRNRTPPDLQQEEGSTLAWGVQDVMEELGRVPDAIFDRGAVGKVPLIRLFGTDPRSIVNLVAKL</sequence>
<dbReference type="EMBL" id="DTGT01000349">
    <property type="protein sequence ID" value="HGH61775.1"/>
    <property type="molecule type" value="Genomic_DNA"/>
</dbReference>
<evidence type="ECO:0000256" key="1">
    <source>
        <dbReference type="ARBA" id="ARBA00004948"/>
    </source>
</evidence>
<evidence type="ECO:0000256" key="6">
    <source>
        <dbReference type="ARBA" id="ARBA00022840"/>
    </source>
</evidence>
<keyword evidence="6" id="KW-0067">ATP-binding</keyword>
<feature type="domain" description="Pyridoxamine kinase/Phosphomethylpyrimidine kinase" evidence="7">
    <location>
        <begin position="12"/>
        <end position="255"/>
    </location>
</feature>
<dbReference type="Gene3D" id="3.40.1190.20">
    <property type="match status" value="1"/>
</dbReference>
<dbReference type="GO" id="GO:0009229">
    <property type="term" value="P:thiamine diphosphate biosynthetic process"/>
    <property type="evidence" value="ECO:0007669"/>
    <property type="project" value="UniProtKB-UniPathway"/>
</dbReference>
<evidence type="ECO:0000259" key="7">
    <source>
        <dbReference type="Pfam" id="PF08543"/>
    </source>
</evidence>
<evidence type="ECO:0000313" key="9">
    <source>
        <dbReference type="EMBL" id="HGH61775.1"/>
    </source>
</evidence>
<comment type="pathway">
    <text evidence="1">Cofactor biosynthesis; thiamine diphosphate biosynthesis.</text>
</comment>
<keyword evidence="4" id="KW-0547">Nucleotide-binding</keyword>
<dbReference type="PANTHER" id="PTHR20858:SF17">
    <property type="entry name" value="HYDROXYMETHYLPYRIMIDINE_PHOSPHOMETHYLPYRIMIDINE KINASE THI20-RELATED"/>
    <property type="match status" value="1"/>
</dbReference>
<organism evidence="9">
    <name type="scientific">Desulfomonile tiedjei</name>
    <dbReference type="NCBI Taxonomy" id="2358"/>
    <lineage>
        <taxon>Bacteria</taxon>
        <taxon>Pseudomonadati</taxon>
        <taxon>Thermodesulfobacteriota</taxon>
        <taxon>Desulfomonilia</taxon>
        <taxon>Desulfomonilales</taxon>
        <taxon>Desulfomonilaceae</taxon>
        <taxon>Desulfomonile</taxon>
    </lineage>
</organism>
<dbReference type="InterPro" id="IPR029056">
    <property type="entry name" value="Ribokinase-like"/>
</dbReference>
<feature type="domain" description="Thiamine-phosphate synthase ThiN" evidence="8">
    <location>
        <begin position="272"/>
        <end position="439"/>
    </location>
</feature>
<dbReference type="PANTHER" id="PTHR20858">
    <property type="entry name" value="PHOSPHOMETHYLPYRIMIDINE KINASE"/>
    <property type="match status" value="1"/>
</dbReference>
<dbReference type="Pfam" id="PF10120">
    <property type="entry name" value="ThiN"/>
    <property type="match status" value="1"/>
</dbReference>
<dbReference type="CDD" id="cd01169">
    <property type="entry name" value="HMPP_kinase"/>
    <property type="match status" value="1"/>
</dbReference>
<dbReference type="GO" id="GO:0008972">
    <property type="term" value="F:phosphomethylpyrimidine kinase activity"/>
    <property type="evidence" value="ECO:0007669"/>
    <property type="project" value="InterPro"/>
</dbReference>
<accession>A0A7C4EYE1</accession>
<dbReference type="NCBIfam" id="TIGR00097">
    <property type="entry name" value="HMP-P_kinase"/>
    <property type="match status" value="1"/>
</dbReference>
<evidence type="ECO:0000256" key="4">
    <source>
        <dbReference type="ARBA" id="ARBA00022741"/>
    </source>
</evidence>
<dbReference type="AlphaFoldDB" id="A0A7C4EYE1"/>
<dbReference type="InterPro" id="IPR036409">
    <property type="entry name" value="Aldolase_II/adducin_N_sf"/>
</dbReference>
<evidence type="ECO:0000256" key="3">
    <source>
        <dbReference type="ARBA" id="ARBA00022679"/>
    </source>
</evidence>